<name>A0AAV0V1E2_9STRA</name>
<organism evidence="2 3">
    <name type="scientific">Peronospora destructor</name>
    <dbReference type="NCBI Taxonomy" id="86335"/>
    <lineage>
        <taxon>Eukaryota</taxon>
        <taxon>Sar</taxon>
        <taxon>Stramenopiles</taxon>
        <taxon>Oomycota</taxon>
        <taxon>Peronosporomycetes</taxon>
        <taxon>Peronosporales</taxon>
        <taxon>Peronosporaceae</taxon>
        <taxon>Peronospora</taxon>
    </lineage>
</organism>
<proteinExistence type="predicted"/>
<accession>A0AAV0V1E2</accession>
<gene>
    <name evidence="2" type="ORF">PDE001_LOCUS8223</name>
</gene>
<comment type="caution">
    <text evidence="2">The sequence shown here is derived from an EMBL/GenBank/DDBJ whole genome shotgun (WGS) entry which is preliminary data.</text>
</comment>
<evidence type="ECO:0000313" key="3">
    <source>
        <dbReference type="Proteomes" id="UP001162029"/>
    </source>
</evidence>
<dbReference type="EMBL" id="CANTFM010001699">
    <property type="protein sequence ID" value="CAI5742358.1"/>
    <property type="molecule type" value="Genomic_DNA"/>
</dbReference>
<sequence length="128" mass="14172">MHMQGPPIPGMYPGGPPSVLRTNMGVVRLPDATAGLGLPGAFAGRNGVPHPPPQMHPPASKMMTPRDNPVMQQQMKWMRSSDLLSDEIYNFMQKALTCRCLLPPSVPGASWKRGWRQNLLTREMRNAK</sequence>
<protein>
    <submittedName>
        <fullName evidence="2">Uncharacterized protein</fullName>
    </submittedName>
</protein>
<feature type="region of interest" description="Disordered" evidence="1">
    <location>
        <begin position="38"/>
        <end position="63"/>
    </location>
</feature>
<reference evidence="2" key="1">
    <citation type="submission" date="2022-12" db="EMBL/GenBank/DDBJ databases">
        <authorList>
            <person name="Webb A."/>
        </authorList>
    </citation>
    <scope>NUCLEOTIDE SEQUENCE</scope>
    <source>
        <strain evidence="2">Pd1</strain>
    </source>
</reference>
<dbReference type="Proteomes" id="UP001162029">
    <property type="component" value="Unassembled WGS sequence"/>
</dbReference>
<evidence type="ECO:0000313" key="2">
    <source>
        <dbReference type="EMBL" id="CAI5742358.1"/>
    </source>
</evidence>
<dbReference type="AlphaFoldDB" id="A0AAV0V1E2"/>
<keyword evidence="3" id="KW-1185">Reference proteome</keyword>
<evidence type="ECO:0000256" key="1">
    <source>
        <dbReference type="SAM" id="MobiDB-lite"/>
    </source>
</evidence>